<sequence>MSVRDFLKTNPPLMKRDSEQSCDEDNNDEQLIDETIRKYNKFRVRNPPKKYKRNPANSSSSTNSTSNIDPKPVENIIDPPQIPTTSNPEHSQHIVMPSVQRFDLMQTQNIYCPQTSFIVQNQTSQGIPDLKYHLDNPESNWKAVETSSTSSSSFMDHQHSNFLPFMSSEPHSRSAFVPAYHKERR</sequence>
<reference evidence="2" key="1">
    <citation type="submission" date="2022-11" db="EMBL/GenBank/DDBJ databases">
        <authorList>
            <person name="Kikuchi T."/>
        </authorList>
    </citation>
    <scope>NUCLEOTIDE SEQUENCE</scope>
    <source>
        <strain evidence="2">PS1010</strain>
    </source>
</reference>
<feature type="compositionally biased region" description="Basic residues" evidence="1">
    <location>
        <begin position="38"/>
        <end position="53"/>
    </location>
</feature>
<dbReference type="EMBL" id="CANHGI010000001">
    <property type="protein sequence ID" value="CAI5437855.1"/>
    <property type="molecule type" value="Genomic_DNA"/>
</dbReference>
<dbReference type="AlphaFoldDB" id="A0A9P1MT32"/>
<dbReference type="Proteomes" id="UP001152747">
    <property type="component" value="Unassembled WGS sequence"/>
</dbReference>
<organism evidence="2 3">
    <name type="scientific">Caenorhabditis angaria</name>
    <dbReference type="NCBI Taxonomy" id="860376"/>
    <lineage>
        <taxon>Eukaryota</taxon>
        <taxon>Metazoa</taxon>
        <taxon>Ecdysozoa</taxon>
        <taxon>Nematoda</taxon>
        <taxon>Chromadorea</taxon>
        <taxon>Rhabditida</taxon>
        <taxon>Rhabditina</taxon>
        <taxon>Rhabditomorpha</taxon>
        <taxon>Rhabditoidea</taxon>
        <taxon>Rhabditidae</taxon>
        <taxon>Peloderinae</taxon>
        <taxon>Caenorhabditis</taxon>
    </lineage>
</organism>
<feature type="region of interest" description="Disordered" evidence="1">
    <location>
        <begin position="1"/>
        <end position="90"/>
    </location>
</feature>
<evidence type="ECO:0000313" key="3">
    <source>
        <dbReference type="Proteomes" id="UP001152747"/>
    </source>
</evidence>
<keyword evidence="3" id="KW-1185">Reference proteome</keyword>
<evidence type="ECO:0000256" key="1">
    <source>
        <dbReference type="SAM" id="MobiDB-lite"/>
    </source>
</evidence>
<protein>
    <submittedName>
        <fullName evidence="2">Uncharacterized protein</fullName>
    </submittedName>
</protein>
<gene>
    <name evidence="2" type="ORF">CAMP_LOCUS492</name>
</gene>
<proteinExistence type="predicted"/>
<comment type="caution">
    <text evidence="2">The sequence shown here is derived from an EMBL/GenBank/DDBJ whole genome shotgun (WGS) entry which is preliminary data.</text>
</comment>
<accession>A0A9P1MT32</accession>
<name>A0A9P1MT32_9PELO</name>
<evidence type="ECO:0000313" key="2">
    <source>
        <dbReference type="EMBL" id="CAI5437855.1"/>
    </source>
</evidence>
<feature type="compositionally biased region" description="Low complexity" evidence="1">
    <location>
        <begin position="57"/>
        <end position="67"/>
    </location>
</feature>
<feature type="compositionally biased region" description="Acidic residues" evidence="1">
    <location>
        <begin position="20"/>
        <end position="32"/>
    </location>
</feature>
<dbReference type="OrthoDB" id="5854982at2759"/>